<reference evidence="3" key="1">
    <citation type="journal article" date="2011" name="Genome Res.">
        <title>Phylogeny-wide analysis of social amoeba genomes highlights ancient origins for complex intercellular communication.</title>
        <authorList>
            <person name="Heidel A.J."/>
            <person name="Lawal H.M."/>
            <person name="Felder M."/>
            <person name="Schilde C."/>
            <person name="Helps N.R."/>
            <person name="Tunggal B."/>
            <person name="Rivero F."/>
            <person name="John U."/>
            <person name="Schleicher M."/>
            <person name="Eichinger L."/>
            <person name="Platzer M."/>
            <person name="Noegel A.A."/>
            <person name="Schaap P."/>
            <person name="Gloeckner G."/>
        </authorList>
    </citation>
    <scope>NUCLEOTIDE SEQUENCE [LARGE SCALE GENOMIC DNA]</scope>
    <source>
        <strain evidence="3">SH3</strain>
    </source>
</reference>
<proteinExistence type="predicted"/>
<dbReference type="Proteomes" id="UP000007797">
    <property type="component" value="Unassembled WGS sequence"/>
</dbReference>
<sequence>MEERLTLSRVNKNYQIGTLCPLCKEDFSKDVYKLNNHMILCFLYLTVDMGCLDVVKDTIKDIELDEQQFKKRNRETYDNDHESSTTSPITSSPSSSITTSLNDSCIDNDKEEEDNDYHKDNNKTTTRKRKKIENGHGSSYSTTPTTTTPTLSSSSNHYFKDLLFRALLIPILHREDYNESVMNLLMTCKDAMKWKDTVVFPRLPSIDTIESYKNNGRINQLPRRYNRVYIKSDRDLDYFKKNVDGLINHHCQKLNYEITDPIPAGLIPDHFTKIRAKGTIVVGSIPPFTTHLLLIATTAHQEVYKELFPDTLEVLHLHNGVIGEHSNIDDLLPHNLRILDVTSNLVYPYLFKLKNLHSLALRKIQQVADPAGHIDIRVGSIPNTIAHLFIHGSCVESGYILPSSVTFLALDITKNSFRCIPPSVKFLYAICREPTTLLEGSIPSSVTTLHLNGKFGLRSGSIPQSVNTLALIGLEVSPPMHTIPDSISTLSVNGLKCEFDGSQYPNNIKYFSIYGVFNLNKLKSTIPPSTKYFDFQATHTDTISIVKLNANDIPNGVTHIRLVPGFIPDNCEYLELPCNYDRAPLWWAVPKQLKTVICNPLCSRISQSIPSIKQLPQNYPHQGGIDYSPIAFTNMTYAKHWKMEIVNGPSYSTTTTTTTTTMTLSSLSSNHYFKDSLFRISMISILHREDDNQSVMNLLMTCKDAMKWKDIVVFPRLPSINTIESYKNNGRINQLPRRYNRVYIKSDRDKDYFKKNVDGLINHHCQKLNYEITDPIPAGLIPDHFTKIRAKGQIQDGSIPPFTTHLYLETTNQQEIYKELFPDTLEVLTITNGVIGERSNIDDLLPHNLRVLDVTSNCVHPYLFNLKKLYYLILRRKVPQAVNPVIHIDIRAGSIPNTIERMYLGNCVIERGYVLPSRIKLLVIDLSLNSPQCIPASVQYLLAKCNQPTTLLEGYIPSSVTTLHLAGKFEFRSGSIPRSVNTLVLIGLEVSPPIYTIQDSISSLYISGLKCDFDGSQYSNSIKHFSICGATNFNKLKSTIPPSTKYFDFQATHTDNTSTIVKLNANDIPNGVTHIRLDFKIFIFSSYHDLGNGFNQALVPGLIPDSCEYLEFPYYYDKTPLWWAVPKQLKTLSAMEERLTLSRVNKNYQIGTLCPLCKEDFSKDVYKLNNHMILCFLYLTVDMGCLDVVKDTIKDIELDEQQFKKRNRALNDNDRHLHQSCSTTPINNQSSSSPSTSSITSSATTPNDSCFDRYNDIEEEDNDDHQDNNNKKITTRKRKKIENGSSYSTTTTTKTLSSSNHYFKDSLFRVSMISILYREDYNESVMNLLMTCKDAMKWKDTVVFPRLPSINTIELYKNDGRFNQLPRRYNRVYIKNERDLDYFKKNTNGLINHHCKELNYLIDDVVPAGLIPDHFTKIRVDGLIEVGSIPPYTTHLYLGDIEEQEIYKELFPNTLEELKIPNGLVGEHSNPDDLLPHNIRVLAIKSNLVHPYLFKLKNLNYLLIDEINGDDDDQQQNQYHIDIHIGSIPNTIEYLYLENCIIEPGYSLPSSVKYLSIDLSKNSPQCIPSSVKYLYANCDQRRRLLPLLAGSIPSSVTDLYLQDVTLFPYSIEYFTIYGDFKSQLKSTIPPSTKYFDYQAITLNKGTFSANDIPNGVTHIRFGYEFSEILVPGFIPDSCEYLELHYAYDIAPRWWGVPKHLKTVSCNPFCFHMSQNIPPSKQTPKNENHQGGSGCDNDTRYKDFWFIHIDLTVVVFFNSSSNMFVNILKLRSMEERLNLSRVYKNYQIGTLCPLCKEDFSKDVYKLNNHMILCFLYLTVDMACLEIVKDTIKDIELDEQRKGGDSKLNENDGHLQSLPSTSRNNQSSIASMNYSCDDQDNNNSTTRKRKKIENGSLAKMKTTTSTNHYFKNSLFRVSMISILHREERNQSVMNLLMTCKDAMKWKDTVVFPRLPSINTIESYKNDGRFNQLPRRYNRVDIKSDRDLEYFLENTNGLINQHCKELNYLIDEPIPAGLIPDHFTKIRVNGQIEDGSIPPYTTHLVLGAKEEQEIYRQLFPNTLEELYITNGVIRDYSNVDDLLPHNIRILAIKSNLVHPYLFKLKKLNCLTIDAVEQETDYDDEDDDQDHIDIHIGTIPNTIEYLYLEDCIIEPGYTLPSSVKYLSIELDKNSYQCIPASVQYLYAICKEPTTILARSIPSSVIDLCLDGKFGLLPGSIPSSVKTLGLFDLETTPAVYTIPDSITTMYIGYLKCKLDVTLFPNSIKYFAIHGKYNFPLKSCIPPSTKYFDYQAKHQSKLNANQIPNGVTHIRLGNGLVKKALSPGFIPDSCEYLDLNCDYDKAPRWWAVPKQLKTVICNPFCSRISQSIPPSIKQLPANERHVRAEDWDANHRYQNFWEKEIWFCY</sequence>
<feature type="compositionally biased region" description="Low complexity" evidence="1">
    <location>
        <begin position="138"/>
        <end position="153"/>
    </location>
</feature>
<dbReference type="EMBL" id="GL883029">
    <property type="protein sequence ID" value="EGG13540.1"/>
    <property type="molecule type" value="Genomic_DNA"/>
</dbReference>
<feature type="compositionally biased region" description="Basic and acidic residues" evidence="1">
    <location>
        <begin position="1840"/>
        <end position="1851"/>
    </location>
</feature>
<accession>F4QC53</accession>
<gene>
    <name evidence="2" type="ORF">DFA_11301</name>
</gene>
<keyword evidence="3" id="KW-1185">Reference proteome</keyword>
<dbReference type="InterPro" id="IPR051251">
    <property type="entry name" value="STK_FNIP-Repeat"/>
</dbReference>
<feature type="region of interest" description="Disordered" evidence="1">
    <location>
        <begin position="73"/>
        <end position="153"/>
    </location>
</feature>
<feature type="compositionally biased region" description="Basic and acidic residues" evidence="1">
    <location>
        <begin position="74"/>
        <end position="83"/>
    </location>
</feature>
<dbReference type="SUPFAM" id="SSF52058">
    <property type="entry name" value="L domain-like"/>
    <property type="match status" value="1"/>
</dbReference>
<dbReference type="GeneID" id="14865823"/>
<dbReference type="KEGG" id="dfa:DFA_11301"/>
<evidence type="ECO:0000313" key="3">
    <source>
        <dbReference type="Proteomes" id="UP000007797"/>
    </source>
</evidence>
<dbReference type="Pfam" id="PF05725">
    <property type="entry name" value="FNIP"/>
    <property type="match status" value="4"/>
</dbReference>
<feature type="compositionally biased region" description="Polar residues" evidence="1">
    <location>
        <begin position="1855"/>
        <end position="1883"/>
    </location>
</feature>
<evidence type="ECO:0000313" key="2">
    <source>
        <dbReference type="EMBL" id="EGG13540.1"/>
    </source>
</evidence>
<dbReference type="RefSeq" id="XP_004350244.1">
    <property type="nucleotide sequence ID" value="XM_004350194.1"/>
</dbReference>
<protein>
    <submittedName>
        <fullName evidence="2">Uncharacterized protein</fullName>
    </submittedName>
</protein>
<dbReference type="PANTHER" id="PTHR32134">
    <property type="entry name" value="FNIP REPEAT-CONTAINING PROTEIN"/>
    <property type="match status" value="1"/>
</dbReference>
<feature type="compositionally biased region" description="Low complexity" evidence="1">
    <location>
        <begin position="1222"/>
        <end position="1247"/>
    </location>
</feature>
<dbReference type="PANTHER" id="PTHR32134:SF173">
    <property type="entry name" value="FNIP REPEAT-CONTAINING PROTEIN-RELATED"/>
    <property type="match status" value="1"/>
</dbReference>
<dbReference type="InterPro" id="IPR008615">
    <property type="entry name" value="FNIP"/>
</dbReference>
<feature type="region of interest" description="Disordered" evidence="1">
    <location>
        <begin position="1214"/>
        <end position="1279"/>
    </location>
</feature>
<feature type="region of interest" description="Disordered" evidence="1">
    <location>
        <begin position="1840"/>
        <end position="1896"/>
    </location>
</feature>
<name>F4QC53_CACFS</name>
<feature type="compositionally biased region" description="Low complexity" evidence="1">
    <location>
        <begin position="84"/>
        <end position="100"/>
    </location>
</feature>
<evidence type="ECO:0000256" key="1">
    <source>
        <dbReference type="SAM" id="MobiDB-lite"/>
    </source>
</evidence>
<organism evidence="2 3">
    <name type="scientific">Cavenderia fasciculata</name>
    <name type="common">Slime mold</name>
    <name type="synonym">Dictyostelium fasciculatum</name>
    <dbReference type="NCBI Taxonomy" id="261658"/>
    <lineage>
        <taxon>Eukaryota</taxon>
        <taxon>Amoebozoa</taxon>
        <taxon>Evosea</taxon>
        <taxon>Eumycetozoa</taxon>
        <taxon>Dictyostelia</taxon>
        <taxon>Acytosteliales</taxon>
        <taxon>Cavenderiaceae</taxon>
        <taxon>Cavenderia</taxon>
    </lineage>
</organism>